<feature type="region of interest" description="Disordered" evidence="8">
    <location>
        <begin position="38"/>
        <end position="58"/>
    </location>
</feature>
<dbReference type="Gene3D" id="4.10.490.10">
    <property type="entry name" value="High potential iron-sulphur protein"/>
    <property type="match status" value="1"/>
</dbReference>
<dbReference type="AlphaFoldDB" id="A0A2M9Y009"/>
<evidence type="ECO:0000256" key="1">
    <source>
        <dbReference type="ARBA" id="ARBA00022448"/>
    </source>
</evidence>
<dbReference type="PROSITE" id="PS51373">
    <property type="entry name" value="HIPIP"/>
    <property type="match status" value="1"/>
</dbReference>
<accession>A0A2M9Y009</accession>
<dbReference type="InterPro" id="IPR036369">
    <property type="entry name" value="HIPIP_sf"/>
</dbReference>
<organism evidence="10 11">
    <name type="scientific">Leptospira brenneri</name>
    <dbReference type="NCBI Taxonomy" id="2023182"/>
    <lineage>
        <taxon>Bacteria</taxon>
        <taxon>Pseudomonadati</taxon>
        <taxon>Spirochaetota</taxon>
        <taxon>Spirochaetia</taxon>
        <taxon>Leptospirales</taxon>
        <taxon>Leptospiraceae</taxon>
        <taxon>Leptospira</taxon>
    </lineage>
</organism>
<evidence type="ECO:0000313" key="11">
    <source>
        <dbReference type="Proteomes" id="UP000297891"/>
    </source>
</evidence>
<keyword evidence="3 7" id="KW-0479">Metal-binding</keyword>
<name>A0A2M9Y009_9LEPT</name>
<evidence type="ECO:0000256" key="8">
    <source>
        <dbReference type="SAM" id="MobiDB-lite"/>
    </source>
</evidence>
<evidence type="ECO:0000256" key="6">
    <source>
        <dbReference type="ARBA" id="ARBA00023014"/>
    </source>
</evidence>
<keyword evidence="11" id="KW-1185">Reference proteome</keyword>
<comment type="similarity">
    <text evidence="7">Belongs to the high-potential iron-sulfur protein (HiPIP) family.</text>
</comment>
<comment type="function">
    <text evidence="7">Specific class of high-redox-potential 4Fe-4S ferredoxins. Functions in anaerobic electron transport in most purple and in some other photosynthetic bacteria and in at least one genus (Paracoccus) of halophilic, denitrifying bacteria.</text>
</comment>
<comment type="caution">
    <text evidence="10">The sequence shown here is derived from an EMBL/GenBank/DDBJ whole genome shotgun (WGS) entry which is preliminary data.</text>
</comment>
<dbReference type="GO" id="GO:0046872">
    <property type="term" value="F:metal ion binding"/>
    <property type="evidence" value="ECO:0007669"/>
    <property type="project" value="UniProtKB-KW"/>
</dbReference>
<comment type="subunit">
    <text evidence="7">Homodimer.</text>
</comment>
<dbReference type="GO" id="GO:0051539">
    <property type="term" value="F:4 iron, 4 sulfur cluster binding"/>
    <property type="evidence" value="ECO:0007669"/>
    <property type="project" value="UniProtKB-KW"/>
</dbReference>
<reference evidence="10" key="1">
    <citation type="journal article" date="2019" name="PLoS Negl. Trop. Dis.">
        <title>Revisiting the worldwide diversity of Leptospira species in the environment.</title>
        <authorList>
            <person name="Vincent A.T."/>
            <person name="Schiettekatte O."/>
            <person name="Bourhy P."/>
            <person name="Veyrier F.J."/>
            <person name="Picardeau M."/>
        </authorList>
    </citation>
    <scope>NUCLEOTIDE SEQUENCE [LARGE SCALE GENOMIC DNA]</scope>
    <source>
        <strain evidence="10">201800277</strain>
    </source>
</reference>
<keyword evidence="1 7" id="KW-0813">Transport</keyword>
<evidence type="ECO:0000256" key="5">
    <source>
        <dbReference type="ARBA" id="ARBA00023004"/>
    </source>
</evidence>
<dbReference type="InterPro" id="IPR000170">
    <property type="entry name" value="High_potential_FeS_prot"/>
</dbReference>
<evidence type="ECO:0000256" key="3">
    <source>
        <dbReference type="ARBA" id="ARBA00022723"/>
    </source>
</evidence>
<keyword evidence="6 7" id="KW-0411">Iron-sulfur</keyword>
<gene>
    <name evidence="10" type="ORF">EHQ30_01175</name>
</gene>
<dbReference type="GO" id="GO:0019646">
    <property type="term" value="P:aerobic electron transport chain"/>
    <property type="evidence" value="ECO:0007669"/>
    <property type="project" value="InterPro"/>
</dbReference>
<protein>
    <recommendedName>
        <fullName evidence="7">High-potential iron-sulfur protein</fullName>
        <shortName evidence="7">HiPIP</shortName>
    </recommendedName>
</protein>
<dbReference type="Proteomes" id="UP000297891">
    <property type="component" value="Unassembled WGS sequence"/>
</dbReference>
<keyword evidence="4 7" id="KW-0249">Electron transport</keyword>
<dbReference type="EMBL" id="RQFP01000001">
    <property type="protein sequence ID" value="TGK95285.1"/>
    <property type="molecule type" value="Genomic_DNA"/>
</dbReference>
<dbReference type="GO" id="GO:0009055">
    <property type="term" value="F:electron transfer activity"/>
    <property type="evidence" value="ECO:0007669"/>
    <property type="project" value="InterPro"/>
</dbReference>
<evidence type="ECO:0000256" key="7">
    <source>
        <dbReference type="RuleBase" id="RU000620"/>
    </source>
</evidence>
<feature type="domain" description="High potential iron-sulfur proteins family profile" evidence="9">
    <location>
        <begin position="44"/>
        <end position="124"/>
    </location>
</feature>
<evidence type="ECO:0000259" key="9">
    <source>
        <dbReference type="PROSITE" id="PS51373"/>
    </source>
</evidence>
<dbReference type="SUPFAM" id="SSF57652">
    <property type="entry name" value="HIPIP (high potential iron protein)"/>
    <property type="match status" value="1"/>
</dbReference>
<dbReference type="OrthoDB" id="331550at2"/>
<evidence type="ECO:0000256" key="4">
    <source>
        <dbReference type="ARBA" id="ARBA00022982"/>
    </source>
</evidence>
<evidence type="ECO:0000313" key="10">
    <source>
        <dbReference type="EMBL" id="TGK95285.1"/>
    </source>
</evidence>
<dbReference type="Pfam" id="PF01355">
    <property type="entry name" value="HIPIP"/>
    <property type="match status" value="1"/>
</dbReference>
<sequence>MPKTSRKKFLIKSLYLITSLSLVERGFRLTSELKAETKFPESLPEGQNPVSESDPTAKALGFHQDAKHTDFNLYPERKEKSAKNQVCKHCAQFSKLNENWGKCNIISAGVVSSRGWCSAWSQKS</sequence>
<keyword evidence="2 7" id="KW-0004">4Fe-4S</keyword>
<keyword evidence="5 7" id="KW-0408">Iron</keyword>
<evidence type="ECO:0000256" key="2">
    <source>
        <dbReference type="ARBA" id="ARBA00022485"/>
    </source>
</evidence>
<proteinExistence type="inferred from homology"/>